<feature type="domain" description="SIAH-type" evidence="9">
    <location>
        <begin position="1047"/>
        <end position="1105"/>
    </location>
</feature>
<feature type="region of interest" description="Disordered" evidence="6">
    <location>
        <begin position="645"/>
        <end position="665"/>
    </location>
</feature>
<dbReference type="PANTHER" id="PTHR35302:SF1">
    <property type="entry name" value="PROTEIN COFACTOR ASSEMBLY OF COMPLEX C SUBUNIT B CCB1, CHLOROPLASTIC"/>
    <property type="match status" value="1"/>
</dbReference>
<evidence type="ECO:0000313" key="11">
    <source>
        <dbReference type="Proteomes" id="UP000298416"/>
    </source>
</evidence>
<evidence type="ECO:0000256" key="6">
    <source>
        <dbReference type="SAM" id="MobiDB-lite"/>
    </source>
</evidence>
<evidence type="ECO:0000256" key="5">
    <source>
        <dbReference type="PROSITE-ProRule" id="PRU00455"/>
    </source>
</evidence>
<keyword evidence="4" id="KW-0539">Nucleus</keyword>
<evidence type="ECO:0000256" key="4">
    <source>
        <dbReference type="PROSITE-ProRule" id="PRU00267"/>
    </source>
</evidence>
<dbReference type="Pfam" id="PF21361">
    <property type="entry name" value="Sina_ZnF"/>
    <property type="match status" value="1"/>
</dbReference>
<dbReference type="InterPro" id="IPR021919">
    <property type="entry name" value="CCB1"/>
</dbReference>
<protein>
    <recommendedName>
        <fullName evidence="12">RING-type E3 ubiquitin transferase</fullName>
    </recommendedName>
</protein>
<feature type="domain" description="HMG box" evidence="8">
    <location>
        <begin position="663"/>
        <end position="721"/>
    </location>
</feature>
<dbReference type="SUPFAM" id="SSF49599">
    <property type="entry name" value="TRAF domain-like"/>
    <property type="match status" value="1"/>
</dbReference>
<name>A0A8X8Z5E5_SALSN</name>
<dbReference type="AlphaFoldDB" id="A0A8X8Z5E5"/>
<keyword evidence="7" id="KW-0812">Transmembrane</keyword>
<organism evidence="10">
    <name type="scientific">Salvia splendens</name>
    <name type="common">Scarlet sage</name>
    <dbReference type="NCBI Taxonomy" id="180675"/>
    <lineage>
        <taxon>Eukaryota</taxon>
        <taxon>Viridiplantae</taxon>
        <taxon>Streptophyta</taxon>
        <taxon>Embryophyta</taxon>
        <taxon>Tracheophyta</taxon>
        <taxon>Spermatophyta</taxon>
        <taxon>Magnoliopsida</taxon>
        <taxon>eudicotyledons</taxon>
        <taxon>Gunneridae</taxon>
        <taxon>Pentapetalae</taxon>
        <taxon>asterids</taxon>
        <taxon>lamiids</taxon>
        <taxon>Lamiales</taxon>
        <taxon>Lamiaceae</taxon>
        <taxon>Nepetoideae</taxon>
        <taxon>Mentheae</taxon>
        <taxon>Salviinae</taxon>
        <taxon>Salvia</taxon>
        <taxon>Salvia subgen. Calosphace</taxon>
        <taxon>core Calosphace</taxon>
    </lineage>
</organism>
<comment type="caution">
    <text evidence="10">The sequence shown here is derived from an EMBL/GenBank/DDBJ whole genome shotgun (WGS) entry which is preliminary data.</text>
</comment>
<dbReference type="SUPFAM" id="SSF47095">
    <property type="entry name" value="HMG-box"/>
    <property type="match status" value="1"/>
</dbReference>
<dbReference type="PROSITE" id="PS51081">
    <property type="entry name" value="ZF_SIAH"/>
    <property type="match status" value="1"/>
</dbReference>
<dbReference type="Pfam" id="PF00505">
    <property type="entry name" value="HMG_box"/>
    <property type="match status" value="1"/>
</dbReference>
<dbReference type="GO" id="GO:0005634">
    <property type="term" value="C:nucleus"/>
    <property type="evidence" value="ECO:0007669"/>
    <property type="project" value="UniProtKB-UniRule"/>
</dbReference>
<keyword evidence="3" id="KW-0862">Zinc</keyword>
<keyword evidence="1" id="KW-0479">Metal-binding</keyword>
<dbReference type="SMART" id="SM00398">
    <property type="entry name" value="HMG"/>
    <property type="match status" value="1"/>
</dbReference>
<dbReference type="Pfam" id="PF09816">
    <property type="entry name" value="EAF"/>
    <property type="match status" value="1"/>
</dbReference>
<dbReference type="PROSITE" id="PS50118">
    <property type="entry name" value="HMG_BOX_2"/>
    <property type="match status" value="1"/>
</dbReference>
<dbReference type="PANTHER" id="PTHR35302">
    <property type="match status" value="1"/>
</dbReference>
<dbReference type="Pfam" id="PF12046">
    <property type="entry name" value="CCB1"/>
    <property type="match status" value="1"/>
</dbReference>
<reference evidence="10" key="2">
    <citation type="submission" date="2020-08" db="EMBL/GenBank/DDBJ databases">
        <title>Plant Genome Project.</title>
        <authorList>
            <person name="Zhang R.-G."/>
        </authorList>
    </citation>
    <scope>NUCLEOTIDE SEQUENCE</scope>
    <source>
        <strain evidence="10">Huo1</strain>
        <tissue evidence="10">Leaf</tissue>
    </source>
</reference>
<evidence type="ECO:0000259" key="9">
    <source>
        <dbReference type="PROSITE" id="PS51081"/>
    </source>
</evidence>
<feature type="region of interest" description="Disordered" evidence="6">
    <location>
        <begin position="512"/>
        <end position="579"/>
    </location>
</feature>
<evidence type="ECO:0000256" key="7">
    <source>
        <dbReference type="SAM" id="Phobius"/>
    </source>
</evidence>
<keyword evidence="11" id="KW-1185">Reference proteome</keyword>
<evidence type="ECO:0000256" key="1">
    <source>
        <dbReference type="ARBA" id="ARBA00022723"/>
    </source>
</evidence>
<keyword evidence="7" id="KW-1133">Transmembrane helix</keyword>
<dbReference type="InterPro" id="IPR013010">
    <property type="entry name" value="Znf_SIAH"/>
</dbReference>
<dbReference type="GO" id="GO:0003677">
    <property type="term" value="F:DNA binding"/>
    <property type="evidence" value="ECO:0007669"/>
    <property type="project" value="UniProtKB-UniRule"/>
</dbReference>
<dbReference type="EMBL" id="PNBA02000019">
    <property type="protein sequence ID" value="KAG6391877.1"/>
    <property type="molecule type" value="Genomic_DNA"/>
</dbReference>
<accession>A0A8X8Z5E5</accession>
<dbReference type="InterPro" id="IPR036910">
    <property type="entry name" value="HMG_box_dom_sf"/>
</dbReference>
<evidence type="ECO:0000313" key="10">
    <source>
        <dbReference type="EMBL" id="KAG6391877.1"/>
    </source>
</evidence>
<dbReference type="GO" id="GO:0008270">
    <property type="term" value="F:zinc ion binding"/>
    <property type="evidence" value="ECO:0007669"/>
    <property type="project" value="UniProtKB-KW"/>
</dbReference>
<evidence type="ECO:0000259" key="8">
    <source>
        <dbReference type="PROSITE" id="PS50118"/>
    </source>
</evidence>
<dbReference type="InterPro" id="IPR019557">
    <property type="entry name" value="AminoTfrase-like_pln_mobile"/>
</dbReference>
<keyword evidence="4" id="KW-0238">DNA-binding</keyword>
<dbReference type="Gene3D" id="3.30.40.10">
    <property type="entry name" value="Zinc/RING finger domain, C3HC4 (zinc finger)"/>
    <property type="match status" value="1"/>
</dbReference>
<dbReference type="InterPro" id="IPR013083">
    <property type="entry name" value="Znf_RING/FYVE/PHD"/>
</dbReference>
<feature type="transmembrane region" description="Helical" evidence="7">
    <location>
        <begin position="161"/>
        <end position="183"/>
    </location>
</feature>
<proteinExistence type="predicted"/>
<sequence>MATKLLISPLSRCTISTQDQQHIHSWPGSVRVPKKQRSLAVQLSTSVGDALLSSSDFVEHLPQHTQSLFLLAESTGYSLASYYTSLGLFVISVPGLWSLIKRSVKSKVVKKTLVREGEGKKAPNQVAGEILSFFTRNNFVVSDRGETIVFEGVMVPSRGQAALLTFCTCISLASVALVLTITYPDIGNNWFWLTILSPLAGVYYWTKASRKEQIQVKVLVGDDGNLSEIIVQGDDQQVEQMRKELQLSEKGMNNSSEPSTAPQADRWYNLTLGSSFSNHNPSKFCTFRYEFKPASIDKNQRGTLHKSKDNKVAVEFQNIQPGKPKVTFEGTSEDCKDNDAVLFFDGESFRLERLHRAVKRLRHNRMMGESAGPGPGVPSVGMADPSSPPIAKGIKHQPLDKDPYPALPVARLLNSVVEVERIEIGDYKISGMYVNTETLTASALPVNLALIPLNHGIFHQAILMAKVWCHITAKNDAKPRVEKTAEIPAAQPNSSNPSPELQIDDQEEEDDLDIMNDDDDDGNPPPHGGTVEVKELDFDINIPHQTDTDDEIGDIDIDVSDNEAGKGPNAENAQAREGQRLDIHSARNRRADGACGASDAADEALYLGTSWIPYASTSDWGFFADCMRCISQNLDMMALMRNEQEHSESEISLPKKKKNQDGTSRPACSWVQFSREFIKEYTASHPESSGLKVATKAASDAWKLMSPEEKSKYTNRARETKLVTRCSPGRLLNVLQRLTLDQKAAVKSMGFGSILNLRCRTLRRSLCLWLLEKFNTVRRSLEICGERIPLTPQDVELVMGFASSGKDVVNSGPDELIAELRKKYNATNRGISVRLLEERLAVPEAGEDFKRSFLLYVLGTLLCPTARLDVSPSFLHFLTDMDTIHQYNWGKFLLDRLVREVARYRQGKQRAVGGCLLFLQLFYYESVAVGEPSELSPAIFPCLSSWGEEEISEREKQERELGSYGCGEVVCKERGLGMGMLGYRTQSDSNHLGVMPPDVENYSLIEQVDYQGGEDQINGGMFTAEENMPINGDEGNTVCVDIEISDPVRAPCRNAQYGCAEIVVYNKRREHEEVCISSPCACPLQKCHYVGSSAQLSEHFSSKHWDSGRRFQYNCPLPVTLNKNEAFLVLQAEKDGILFLLSKGTESIGHTVMITCISPSSSKDQYLYDIVSERGNSCLRLKSYTNNFPGRVEGSPPVDFLLVPFGFVDANGNLDLELCIWNSTDIGAD</sequence>
<keyword evidence="7" id="KW-0472">Membrane</keyword>
<dbReference type="CDD" id="cd00084">
    <property type="entry name" value="HMG-box_SF"/>
    <property type="match status" value="1"/>
</dbReference>
<evidence type="ECO:0000256" key="2">
    <source>
        <dbReference type="ARBA" id="ARBA00022771"/>
    </source>
</evidence>
<reference evidence="10" key="1">
    <citation type="submission" date="2018-01" db="EMBL/GenBank/DDBJ databases">
        <authorList>
            <person name="Mao J.F."/>
        </authorList>
    </citation>
    <scope>NUCLEOTIDE SEQUENCE</scope>
    <source>
        <strain evidence="10">Huo1</strain>
        <tissue evidence="10">Leaf</tissue>
    </source>
</reference>
<feature type="transmembrane region" description="Helical" evidence="7">
    <location>
        <begin position="80"/>
        <end position="100"/>
    </location>
</feature>
<evidence type="ECO:0000256" key="3">
    <source>
        <dbReference type="ARBA" id="ARBA00022833"/>
    </source>
</evidence>
<feature type="compositionally biased region" description="Acidic residues" evidence="6">
    <location>
        <begin position="548"/>
        <end position="561"/>
    </location>
</feature>
<gene>
    <name evidence="10" type="ORF">SASPL_149641</name>
</gene>
<dbReference type="Pfam" id="PF10536">
    <property type="entry name" value="PMD"/>
    <property type="match status" value="1"/>
</dbReference>
<dbReference type="InterPro" id="IPR019194">
    <property type="entry name" value="Tscrpt_elong_fac_Eaf_N"/>
</dbReference>
<feature type="compositionally biased region" description="Acidic residues" evidence="6">
    <location>
        <begin position="512"/>
        <end position="522"/>
    </location>
</feature>
<dbReference type="Gene3D" id="1.10.30.10">
    <property type="entry name" value="High mobility group box domain"/>
    <property type="match status" value="1"/>
</dbReference>
<evidence type="ECO:0008006" key="12">
    <source>
        <dbReference type="Google" id="ProtNLM"/>
    </source>
</evidence>
<dbReference type="InterPro" id="IPR009071">
    <property type="entry name" value="HMG_box_dom"/>
</dbReference>
<dbReference type="Proteomes" id="UP000298416">
    <property type="component" value="Unassembled WGS sequence"/>
</dbReference>
<keyword evidence="2 5" id="KW-0863">Zinc-finger</keyword>
<feature type="DNA-binding region" description="HMG box" evidence="4">
    <location>
        <begin position="663"/>
        <end position="721"/>
    </location>
</feature>